<reference evidence="2 3" key="1">
    <citation type="submission" date="2021-06" db="EMBL/GenBank/DDBJ databases">
        <authorList>
            <person name="Sun Q."/>
            <person name="Li D."/>
        </authorList>
    </citation>
    <scope>NUCLEOTIDE SEQUENCE [LARGE SCALE GENOMIC DNA]</scope>
    <source>
        <strain evidence="2 3">MSJ-40</strain>
    </source>
</reference>
<dbReference type="EMBL" id="JAHLPM010000040">
    <property type="protein sequence ID" value="MBU5440389.1"/>
    <property type="molecule type" value="Genomic_DNA"/>
</dbReference>
<evidence type="ECO:0000259" key="1">
    <source>
        <dbReference type="Pfam" id="PF01402"/>
    </source>
</evidence>
<dbReference type="RefSeq" id="WP_216522684.1">
    <property type="nucleotide sequence ID" value="NZ_JAHLPM010000040.1"/>
</dbReference>
<dbReference type="Proteomes" id="UP000749471">
    <property type="component" value="Unassembled WGS sequence"/>
</dbReference>
<organism evidence="2 3">
    <name type="scientific">Tissierella simiarum</name>
    <dbReference type="NCBI Taxonomy" id="2841534"/>
    <lineage>
        <taxon>Bacteria</taxon>
        <taxon>Bacillati</taxon>
        <taxon>Bacillota</taxon>
        <taxon>Tissierellia</taxon>
        <taxon>Tissierellales</taxon>
        <taxon>Tissierellaceae</taxon>
        <taxon>Tissierella</taxon>
    </lineage>
</organism>
<name>A0ABS6EC93_9FIRM</name>
<evidence type="ECO:0000313" key="2">
    <source>
        <dbReference type="EMBL" id="MBU5440389.1"/>
    </source>
</evidence>
<evidence type="ECO:0000313" key="3">
    <source>
        <dbReference type="Proteomes" id="UP000749471"/>
    </source>
</evidence>
<keyword evidence="3" id="KW-1185">Reference proteome</keyword>
<dbReference type="InterPro" id="IPR002145">
    <property type="entry name" value="CopG"/>
</dbReference>
<protein>
    <submittedName>
        <fullName evidence="2">Ribbon-helix-helix protein, CopG family</fullName>
    </submittedName>
</protein>
<proteinExistence type="predicted"/>
<dbReference type="Pfam" id="PF01402">
    <property type="entry name" value="RHH_1"/>
    <property type="match status" value="1"/>
</dbReference>
<accession>A0ABS6EC93</accession>
<comment type="caution">
    <text evidence="2">The sequence shown here is derived from an EMBL/GenBank/DDBJ whole genome shotgun (WGS) entry which is preliminary data.</text>
</comment>
<feature type="domain" description="Ribbon-helix-helix protein CopG" evidence="1">
    <location>
        <begin position="2"/>
        <end position="32"/>
    </location>
</feature>
<sequence length="42" mass="4899">MIELQSELLKAIEEIATTRGMTTEECIRQAIEILEGEWYIKD</sequence>
<gene>
    <name evidence="2" type="ORF">KQI42_20560</name>
</gene>